<evidence type="ECO:0000313" key="2">
    <source>
        <dbReference type="Proteomes" id="UP001445335"/>
    </source>
</evidence>
<evidence type="ECO:0000313" key="1">
    <source>
        <dbReference type="EMBL" id="KAK9828436.1"/>
    </source>
</evidence>
<evidence type="ECO:0008006" key="3">
    <source>
        <dbReference type="Google" id="ProtNLM"/>
    </source>
</evidence>
<comment type="caution">
    <text evidence="1">The sequence shown here is derived from an EMBL/GenBank/DDBJ whole genome shotgun (WGS) entry which is preliminary data.</text>
</comment>
<name>A0AAW1R3U8_9CHLO</name>
<proteinExistence type="predicted"/>
<dbReference type="AlphaFoldDB" id="A0AAW1R3U8"/>
<dbReference type="Pfam" id="PF14196">
    <property type="entry name" value="ATC_hydrolase"/>
    <property type="match status" value="1"/>
</dbReference>
<dbReference type="InterPro" id="IPR026002">
    <property type="entry name" value="ATC_hydrolase-like"/>
</dbReference>
<protein>
    <recommendedName>
        <fullName evidence="3">L-2-amino-thiazoline-4-carboxylic acid hydrolase</fullName>
    </recommendedName>
</protein>
<gene>
    <name evidence="1" type="ORF">WJX81_008096</name>
</gene>
<sequence length="213" mass="24143">MDAQAKSRAWWLRGIEARCRQHPSLEGRSALVKDSVERRFRELLQKHEHRVTDSRSQTHLQVACLVVATYNTLQPLLRDKQAISKILREAQGLSAAPWLRWPLRFGLLLSGDPFTATARRLRLLGLDMGRGFACSFSEEPGQAELQIKRCLYHAMFESEGLSLTECSCCSQDSVWFEGLEWHGVAFERTAWLGAGDPCCKLVVRRVLTTNSKA</sequence>
<keyword evidence="2" id="KW-1185">Reference proteome</keyword>
<organism evidence="1 2">
    <name type="scientific">Elliptochloris bilobata</name>
    <dbReference type="NCBI Taxonomy" id="381761"/>
    <lineage>
        <taxon>Eukaryota</taxon>
        <taxon>Viridiplantae</taxon>
        <taxon>Chlorophyta</taxon>
        <taxon>core chlorophytes</taxon>
        <taxon>Trebouxiophyceae</taxon>
        <taxon>Trebouxiophyceae incertae sedis</taxon>
        <taxon>Elliptochloris clade</taxon>
        <taxon>Elliptochloris</taxon>
    </lineage>
</organism>
<reference evidence="1 2" key="1">
    <citation type="journal article" date="2024" name="Nat. Commun.">
        <title>Phylogenomics reveals the evolutionary origins of lichenization in chlorophyte algae.</title>
        <authorList>
            <person name="Puginier C."/>
            <person name="Libourel C."/>
            <person name="Otte J."/>
            <person name="Skaloud P."/>
            <person name="Haon M."/>
            <person name="Grisel S."/>
            <person name="Petersen M."/>
            <person name="Berrin J.G."/>
            <person name="Delaux P.M."/>
            <person name="Dal Grande F."/>
            <person name="Keller J."/>
        </authorList>
    </citation>
    <scope>NUCLEOTIDE SEQUENCE [LARGE SCALE GENOMIC DNA]</scope>
    <source>
        <strain evidence="1 2">SAG 245.80</strain>
    </source>
</reference>
<dbReference type="Proteomes" id="UP001445335">
    <property type="component" value="Unassembled WGS sequence"/>
</dbReference>
<accession>A0AAW1R3U8</accession>
<dbReference type="EMBL" id="JALJOU010000051">
    <property type="protein sequence ID" value="KAK9828436.1"/>
    <property type="molecule type" value="Genomic_DNA"/>
</dbReference>